<dbReference type="EMBL" id="LT594515">
    <property type="protein sequence ID" value="SBT77670.1"/>
    <property type="molecule type" value="Genomic_DNA"/>
</dbReference>
<dbReference type="VEuPathDB" id="PlasmoDB:POWCR01_110025900"/>
<evidence type="ECO:0000256" key="1">
    <source>
        <dbReference type="SAM" id="MobiDB-lite"/>
    </source>
</evidence>
<reference evidence="2 3" key="1">
    <citation type="submission" date="2016-06" db="EMBL/GenBank/DDBJ databases">
        <authorList>
            <consortium name="Pathogen Informatics"/>
        </authorList>
    </citation>
    <scope>NUCLEOTIDE SEQUENCE [LARGE SCALE GENOMIC DNA]</scope>
    <source>
        <strain evidence="2">PowCR01</strain>
    </source>
</reference>
<dbReference type="Proteomes" id="UP000243200">
    <property type="component" value="Chromosome 11"/>
</dbReference>
<protein>
    <submittedName>
        <fullName evidence="2">Uncharacterized protein</fullName>
    </submittedName>
</protein>
<sequence length="155" mass="18811">MKRNGEENYRKNMLYEEMRNDINMFNMFIKKENVKLLISQWQIKYDLYEMDKFYDISGNHLHFGNIRDKCNYLLNDKTVEEEENNEKNYTTCLDSESYVDRRYEGKMEHNRIYEKNGKGEICNYDPYLGNPNGGNKNREYSLAEGKKKEDERSYK</sequence>
<feature type="compositionally biased region" description="Basic and acidic residues" evidence="1">
    <location>
        <begin position="136"/>
        <end position="155"/>
    </location>
</feature>
<evidence type="ECO:0000313" key="3">
    <source>
        <dbReference type="Proteomes" id="UP000243200"/>
    </source>
</evidence>
<name>A0A1C3KU27_PLAOA</name>
<proteinExistence type="predicted"/>
<organism evidence="2 3">
    <name type="scientific">Plasmodium ovale</name>
    <name type="common">malaria parasite P. ovale</name>
    <dbReference type="NCBI Taxonomy" id="36330"/>
    <lineage>
        <taxon>Eukaryota</taxon>
        <taxon>Sar</taxon>
        <taxon>Alveolata</taxon>
        <taxon>Apicomplexa</taxon>
        <taxon>Aconoidasida</taxon>
        <taxon>Haemosporida</taxon>
        <taxon>Plasmodiidae</taxon>
        <taxon>Plasmodium</taxon>
        <taxon>Plasmodium (Plasmodium)</taxon>
    </lineage>
</organism>
<dbReference type="AlphaFoldDB" id="A0A1C3KU27"/>
<accession>A0A1C3KU27</accession>
<evidence type="ECO:0000313" key="2">
    <source>
        <dbReference type="EMBL" id="SBT77670.1"/>
    </source>
</evidence>
<gene>
    <name evidence="2" type="primary">PowCR01_110025900</name>
    <name evidence="2" type="ORF">POWCR01_110025900</name>
</gene>
<feature type="region of interest" description="Disordered" evidence="1">
    <location>
        <begin position="126"/>
        <end position="155"/>
    </location>
</feature>